<evidence type="ECO:0000313" key="2">
    <source>
        <dbReference type="EMBL" id="RCN30507.1"/>
    </source>
</evidence>
<gene>
    <name evidence="2" type="ORF">ANCCAN_23713</name>
</gene>
<protein>
    <submittedName>
        <fullName evidence="2">Uncharacterized protein</fullName>
    </submittedName>
</protein>
<reference evidence="2 3" key="1">
    <citation type="submission" date="2014-10" db="EMBL/GenBank/DDBJ databases">
        <title>Draft genome of the hookworm Ancylostoma caninum.</title>
        <authorList>
            <person name="Mitreva M."/>
        </authorList>
    </citation>
    <scope>NUCLEOTIDE SEQUENCE [LARGE SCALE GENOMIC DNA]</scope>
    <source>
        <strain evidence="2 3">Baltimore</strain>
    </source>
</reference>
<feature type="compositionally biased region" description="Polar residues" evidence="1">
    <location>
        <begin position="23"/>
        <end position="39"/>
    </location>
</feature>
<proteinExistence type="predicted"/>
<evidence type="ECO:0000256" key="1">
    <source>
        <dbReference type="SAM" id="MobiDB-lite"/>
    </source>
</evidence>
<feature type="compositionally biased region" description="Polar residues" evidence="1">
    <location>
        <begin position="1"/>
        <end position="10"/>
    </location>
</feature>
<keyword evidence="3" id="KW-1185">Reference proteome</keyword>
<comment type="caution">
    <text evidence="2">The sequence shown here is derived from an EMBL/GenBank/DDBJ whole genome shotgun (WGS) entry which is preliminary data.</text>
</comment>
<feature type="region of interest" description="Disordered" evidence="1">
    <location>
        <begin position="1"/>
        <end position="78"/>
    </location>
</feature>
<accession>A0A368FK17</accession>
<dbReference type="Proteomes" id="UP000252519">
    <property type="component" value="Unassembled WGS sequence"/>
</dbReference>
<dbReference type="AlphaFoldDB" id="A0A368FK17"/>
<evidence type="ECO:0000313" key="3">
    <source>
        <dbReference type="Proteomes" id="UP000252519"/>
    </source>
</evidence>
<organism evidence="2 3">
    <name type="scientific">Ancylostoma caninum</name>
    <name type="common">Dog hookworm</name>
    <dbReference type="NCBI Taxonomy" id="29170"/>
    <lineage>
        <taxon>Eukaryota</taxon>
        <taxon>Metazoa</taxon>
        <taxon>Ecdysozoa</taxon>
        <taxon>Nematoda</taxon>
        <taxon>Chromadorea</taxon>
        <taxon>Rhabditida</taxon>
        <taxon>Rhabditina</taxon>
        <taxon>Rhabditomorpha</taxon>
        <taxon>Strongyloidea</taxon>
        <taxon>Ancylostomatidae</taxon>
        <taxon>Ancylostomatinae</taxon>
        <taxon>Ancylostoma</taxon>
    </lineage>
</organism>
<feature type="compositionally biased region" description="Basic and acidic residues" evidence="1">
    <location>
        <begin position="49"/>
        <end position="63"/>
    </location>
</feature>
<name>A0A368FK17_ANCCA</name>
<sequence length="78" mass="8122">MGCGLSSESGDSVKIVQAVPTAESPNNTASKKTTSSYSDLSVVAPIDPLFKEENEQGCEKQTTEESDASSRPPSAQVS</sequence>
<feature type="compositionally biased region" description="Polar residues" evidence="1">
    <location>
        <begin position="69"/>
        <end position="78"/>
    </location>
</feature>
<dbReference type="EMBL" id="JOJR01001538">
    <property type="protein sequence ID" value="RCN30507.1"/>
    <property type="molecule type" value="Genomic_DNA"/>
</dbReference>